<keyword evidence="1" id="KW-0472">Membrane</keyword>
<feature type="transmembrane region" description="Helical" evidence="1">
    <location>
        <begin position="214"/>
        <end position="233"/>
    </location>
</feature>
<keyword evidence="1" id="KW-0812">Transmembrane</keyword>
<dbReference type="EMBL" id="PUIA01000016">
    <property type="protein sequence ID" value="PQO39229.1"/>
    <property type="molecule type" value="Genomic_DNA"/>
</dbReference>
<keyword evidence="1" id="KW-1133">Transmembrane helix</keyword>
<feature type="transmembrane region" description="Helical" evidence="1">
    <location>
        <begin position="60"/>
        <end position="83"/>
    </location>
</feature>
<evidence type="ECO:0000313" key="2">
    <source>
        <dbReference type="EMBL" id="PQO39229.1"/>
    </source>
</evidence>
<dbReference type="OrthoDB" id="289956at2"/>
<gene>
    <name evidence="2" type="ORF">C5Y96_05060</name>
</gene>
<feature type="transmembrane region" description="Helical" evidence="1">
    <location>
        <begin position="111"/>
        <end position="127"/>
    </location>
</feature>
<dbReference type="AlphaFoldDB" id="A0A2S8G446"/>
<accession>A0A2S8G446</accession>
<dbReference type="Proteomes" id="UP000240009">
    <property type="component" value="Unassembled WGS sequence"/>
</dbReference>
<comment type="caution">
    <text evidence="2">The sequence shown here is derived from an EMBL/GenBank/DDBJ whole genome shotgun (WGS) entry which is preliminary data.</text>
</comment>
<organism evidence="2 3">
    <name type="scientific">Blastopirellula marina</name>
    <dbReference type="NCBI Taxonomy" id="124"/>
    <lineage>
        <taxon>Bacteria</taxon>
        <taxon>Pseudomonadati</taxon>
        <taxon>Planctomycetota</taxon>
        <taxon>Planctomycetia</taxon>
        <taxon>Pirellulales</taxon>
        <taxon>Pirellulaceae</taxon>
        <taxon>Blastopirellula</taxon>
    </lineage>
</organism>
<feature type="transmembrane region" description="Helical" evidence="1">
    <location>
        <begin position="176"/>
        <end position="202"/>
    </location>
</feature>
<name>A0A2S8G446_9BACT</name>
<evidence type="ECO:0000313" key="3">
    <source>
        <dbReference type="Proteomes" id="UP000240009"/>
    </source>
</evidence>
<feature type="transmembrane region" description="Helical" evidence="1">
    <location>
        <begin position="25"/>
        <end position="48"/>
    </location>
</feature>
<protein>
    <submittedName>
        <fullName evidence="2">Uncharacterized protein</fullName>
    </submittedName>
</protein>
<feature type="transmembrane region" description="Helical" evidence="1">
    <location>
        <begin position="139"/>
        <end position="156"/>
    </location>
</feature>
<evidence type="ECO:0000256" key="1">
    <source>
        <dbReference type="SAM" id="Phobius"/>
    </source>
</evidence>
<reference evidence="2 3" key="1">
    <citation type="submission" date="2018-02" db="EMBL/GenBank/DDBJ databases">
        <title>Comparative genomes isolates from brazilian mangrove.</title>
        <authorList>
            <person name="Araujo J.E."/>
            <person name="Taketani R.G."/>
            <person name="Silva M.C.P."/>
            <person name="Loureco M.V."/>
            <person name="Andreote F.D."/>
        </authorList>
    </citation>
    <scope>NUCLEOTIDE SEQUENCE [LARGE SCALE GENOMIC DNA]</scope>
    <source>
        <strain evidence="2 3">HEX-2 MGV</strain>
    </source>
</reference>
<dbReference type="RefSeq" id="WP_105350521.1">
    <property type="nucleotide sequence ID" value="NZ_PUIA01000016.1"/>
</dbReference>
<sequence length="243" mass="27612">MNSNPFQSPVLPETEPPSNGAQPSLALLVVCLVIGNVVNFATSFSFYFDPEYSLAARLGWLPADLCYGLIYSLGLTLLIHALYYQRLFDLMPGHWRLITYLGMFSEYVSEYLPWIVISILLAIFVLNSRESENWKLHTWLCILVYLADYGAQHLSLSLQTMSVDDAVLITTQYAALWYALLGVNWVIYVANFVIVLVMIMAIRKDIRQEVVRDTYHYLGLALIVITPTLHNAYTYVLQSQLGV</sequence>
<proteinExistence type="predicted"/>